<accession>A0A285UXJ7</accession>
<dbReference type="PANTHER" id="PTHR38479">
    <property type="entry name" value="LMO0824 PROTEIN"/>
    <property type="match status" value="1"/>
</dbReference>
<evidence type="ECO:0000313" key="1">
    <source>
        <dbReference type="EMBL" id="SOC46513.1"/>
    </source>
</evidence>
<dbReference type="InterPro" id="IPR009351">
    <property type="entry name" value="AlkZ-like"/>
</dbReference>
<gene>
    <name evidence="1" type="ORF">SAMN05660748_0289</name>
</gene>
<evidence type="ECO:0000313" key="2">
    <source>
        <dbReference type="Proteomes" id="UP000219435"/>
    </source>
</evidence>
<dbReference type="OrthoDB" id="9148135at2"/>
<dbReference type="GO" id="GO:0003677">
    <property type="term" value="F:DNA binding"/>
    <property type="evidence" value="ECO:0007669"/>
    <property type="project" value="UniProtKB-KW"/>
</dbReference>
<sequence>MTTASEVGLLRLAAQLLAGPRAATPVEAVRRLTAVQGQDQPGALTSVALRTTARSRADVLAALDRGEIVRSWPMRGTLHLTAAEDLPWLLDLLGERAMAGVAKRRAALGLTDADVVRADEAVVAALSGGHRLSRAALLAAIEAAGVAVTGQRGYHLLWHAAQTGSSCLGPTADGEQLFVLLSEWVPQPRRLEQEEALGELAGRFFAGHGPATVHDLARWSGQPVRDARAGLAVARGQLESMTVDGAEHLLDPTTPERLAACRGEARGTVLLPGFDEFVLGYGDRSAVLEPGFTTRIVPGNNGMFRSTVVADGRIVGTWRYEGRGARRAAVGTTFRPEDDGVVAAVPELAAALP</sequence>
<reference evidence="2" key="1">
    <citation type="submission" date="2017-08" db="EMBL/GenBank/DDBJ databases">
        <authorList>
            <person name="Varghese N."/>
            <person name="Submissions S."/>
        </authorList>
    </citation>
    <scope>NUCLEOTIDE SEQUENCE [LARGE SCALE GENOMIC DNA]</scope>
    <source>
        <strain evidence="2">DSM 4725</strain>
    </source>
</reference>
<name>A0A285UXJ7_9ACTN</name>
<keyword evidence="1" id="KW-0238">DNA-binding</keyword>
<dbReference type="EMBL" id="OBQI01000001">
    <property type="protein sequence ID" value="SOC46513.1"/>
    <property type="molecule type" value="Genomic_DNA"/>
</dbReference>
<dbReference type="Proteomes" id="UP000219435">
    <property type="component" value="Unassembled WGS sequence"/>
</dbReference>
<dbReference type="Pfam" id="PF06224">
    <property type="entry name" value="AlkZ-like"/>
    <property type="match status" value="1"/>
</dbReference>
<dbReference type="RefSeq" id="WP_097194020.1">
    <property type="nucleotide sequence ID" value="NZ_OBQI01000001.1"/>
</dbReference>
<keyword evidence="2" id="KW-1185">Reference proteome</keyword>
<proteinExistence type="predicted"/>
<dbReference type="PANTHER" id="PTHR38479:SF2">
    <property type="entry name" value="WINGED HELIX DNA-BINDING DOMAIN-CONTAINING PROTEIN"/>
    <property type="match status" value="1"/>
</dbReference>
<organism evidence="1 2">
    <name type="scientific">Blastococcus aggregatus</name>
    <dbReference type="NCBI Taxonomy" id="38502"/>
    <lineage>
        <taxon>Bacteria</taxon>
        <taxon>Bacillati</taxon>
        <taxon>Actinomycetota</taxon>
        <taxon>Actinomycetes</taxon>
        <taxon>Geodermatophilales</taxon>
        <taxon>Geodermatophilaceae</taxon>
        <taxon>Blastococcus</taxon>
    </lineage>
</organism>
<dbReference type="AlphaFoldDB" id="A0A285UXJ7"/>
<protein>
    <submittedName>
        <fullName evidence="1">Winged helix DNA-binding domain-containing protein</fullName>
    </submittedName>
</protein>